<dbReference type="Gene3D" id="3.40.50.300">
    <property type="entry name" value="P-loop containing nucleotide triphosphate hydrolases"/>
    <property type="match status" value="1"/>
</dbReference>
<keyword evidence="1" id="KW-0067">ATP-binding</keyword>
<keyword evidence="1" id="KW-0479">Metal-binding</keyword>
<dbReference type="InterPro" id="IPR027417">
    <property type="entry name" value="P-loop_NTPase"/>
</dbReference>
<feature type="binding site" evidence="1">
    <location>
        <position position="33"/>
    </location>
    <ligand>
        <name>substrate</name>
    </ligand>
</feature>
<comment type="subcellular location">
    <subcellularLocation>
        <location evidence="1">Cytoplasm</location>
    </subcellularLocation>
</comment>
<accession>A0A1H4ASA2</accession>
<dbReference type="UniPathway" id="UPA00053">
    <property type="reaction ID" value="UER00088"/>
</dbReference>
<dbReference type="EMBL" id="FNQV01000008">
    <property type="protein sequence ID" value="SEA38644.1"/>
    <property type="molecule type" value="Genomic_DNA"/>
</dbReference>
<feature type="binding site" evidence="1">
    <location>
        <position position="136"/>
    </location>
    <ligand>
        <name>substrate</name>
    </ligand>
</feature>
<keyword evidence="1" id="KW-0028">Amino-acid biosynthesis</keyword>
<feature type="binding site" evidence="1">
    <location>
        <begin position="11"/>
        <end position="16"/>
    </location>
    <ligand>
        <name>ATP</name>
        <dbReference type="ChEBI" id="CHEBI:30616"/>
    </ligand>
</feature>
<name>A0A1H4ASA2_9ACTO</name>
<organism evidence="2 3">
    <name type="scientific">Bowdeniella nasicola</name>
    <dbReference type="NCBI Taxonomy" id="208480"/>
    <lineage>
        <taxon>Bacteria</taxon>
        <taxon>Bacillati</taxon>
        <taxon>Actinomycetota</taxon>
        <taxon>Actinomycetes</taxon>
        <taxon>Actinomycetales</taxon>
        <taxon>Actinomycetaceae</taxon>
        <taxon>Bowdeniella</taxon>
    </lineage>
</organism>
<dbReference type="GO" id="GO:0009423">
    <property type="term" value="P:chorismate biosynthetic process"/>
    <property type="evidence" value="ECO:0007669"/>
    <property type="project" value="UniProtKB-UniRule"/>
</dbReference>
<dbReference type="Proteomes" id="UP000199288">
    <property type="component" value="Unassembled WGS sequence"/>
</dbReference>
<comment type="subunit">
    <text evidence="1">Monomer.</text>
</comment>
<keyword evidence="1" id="KW-0963">Cytoplasm</keyword>
<keyword evidence="1" id="KW-0808">Transferase</keyword>
<keyword evidence="3" id="KW-1185">Reference proteome</keyword>
<gene>
    <name evidence="1" type="primary">aroK</name>
    <name evidence="2" type="ORF">SAMN02910418_01485</name>
</gene>
<dbReference type="GO" id="GO:0008652">
    <property type="term" value="P:amino acid biosynthetic process"/>
    <property type="evidence" value="ECO:0007669"/>
    <property type="project" value="UniProtKB-KW"/>
</dbReference>
<evidence type="ECO:0000313" key="3">
    <source>
        <dbReference type="Proteomes" id="UP000199288"/>
    </source>
</evidence>
<keyword evidence="1" id="KW-0547">Nucleotide-binding</keyword>
<proteinExistence type="inferred from homology"/>
<dbReference type="PRINTS" id="PR01100">
    <property type="entry name" value="SHIKIMTKNASE"/>
</dbReference>
<comment type="pathway">
    <text evidence="1">Metabolic intermediate biosynthesis; chorismate biosynthesis; chorismate from D-erythrose 4-phosphate and phosphoenolpyruvate: step 5/7.</text>
</comment>
<dbReference type="EC" id="2.7.1.71" evidence="1"/>
<comment type="function">
    <text evidence="1">Catalyzes the specific phosphorylation of the 3-hydroxyl group of shikimic acid using ATP as a cosubstrate.</text>
</comment>
<keyword evidence="1" id="KW-0057">Aromatic amino acid biosynthesis</keyword>
<dbReference type="Pfam" id="PF01202">
    <property type="entry name" value="SKI"/>
    <property type="match status" value="1"/>
</dbReference>
<dbReference type="GO" id="GO:0009073">
    <property type="term" value="P:aromatic amino acid family biosynthetic process"/>
    <property type="evidence" value="ECO:0007669"/>
    <property type="project" value="UniProtKB-KW"/>
</dbReference>
<dbReference type="SUPFAM" id="SSF52540">
    <property type="entry name" value="P-loop containing nucleoside triphosphate hydrolases"/>
    <property type="match status" value="1"/>
</dbReference>
<comment type="similarity">
    <text evidence="1">Belongs to the shikimate kinase family.</text>
</comment>
<sequence>MPLIALIGPPAAGKTTVGEALGGRLDIPFIDADEEIERRSGYTPESLAVDLPPQEALSILSKTLAEILGDLPADAVIALPSRIIEVQDAGELLSGLRVVFLDVDLATSFPRTGLGAPRPVGFVTPRSLWHQMLIERRPQYTSIADNTIDVSGATIETIVEQIVALALIKPV</sequence>
<keyword evidence="1 2" id="KW-0418">Kinase</keyword>
<feature type="binding site" evidence="1">
    <location>
        <position position="118"/>
    </location>
    <ligand>
        <name>ATP</name>
        <dbReference type="ChEBI" id="CHEBI:30616"/>
    </ligand>
</feature>
<dbReference type="InterPro" id="IPR031322">
    <property type="entry name" value="Shikimate/glucono_kinase"/>
</dbReference>
<dbReference type="InterPro" id="IPR000623">
    <property type="entry name" value="Shikimate_kinase/TSH1"/>
</dbReference>
<dbReference type="GO" id="GO:0005737">
    <property type="term" value="C:cytoplasm"/>
    <property type="evidence" value="ECO:0007669"/>
    <property type="project" value="UniProtKB-SubCell"/>
</dbReference>
<comment type="catalytic activity">
    <reaction evidence="1">
        <text>shikimate + ATP = 3-phosphoshikimate + ADP + H(+)</text>
        <dbReference type="Rhea" id="RHEA:13121"/>
        <dbReference type="ChEBI" id="CHEBI:15378"/>
        <dbReference type="ChEBI" id="CHEBI:30616"/>
        <dbReference type="ChEBI" id="CHEBI:36208"/>
        <dbReference type="ChEBI" id="CHEBI:145989"/>
        <dbReference type="ChEBI" id="CHEBI:456216"/>
        <dbReference type="EC" id="2.7.1.71"/>
    </reaction>
</comment>
<reference evidence="3" key="1">
    <citation type="submission" date="2016-10" db="EMBL/GenBank/DDBJ databases">
        <authorList>
            <person name="Varghese N."/>
            <person name="Submissions S."/>
        </authorList>
    </citation>
    <scope>NUCLEOTIDE SEQUENCE [LARGE SCALE GENOMIC DNA]</scope>
    <source>
        <strain evidence="3">KPR-1</strain>
    </source>
</reference>
<feature type="binding site" evidence="1">
    <location>
        <position position="15"/>
    </location>
    <ligand>
        <name>Mg(2+)</name>
        <dbReference type="ChEBI" id="CHEBI:18420"/>
    </ligand>
</feature>
<dbReference type="OrthoDB" id="9800332at2"/>
<dbReference type="AlphaFoldDB" id="A0A1H4ASA2"/>
<dbReference type="GO" id="GO:0005524">
    <property type="term" value="F:ATP binding"/>
    <property type="evidence" value="ECO:0007669"/>
    <property type="project" value="UniProtKB-UniRule"/>
</dbReference>
<dbReference type="RefSeq" id="WP_092564463.1">
    <property type="nucleotide sequence ID" value="NZ_FNQV01000008.1"/>
</dbReference>
<evidence type="ECO:0000313" key="2">
    <source>
        <dbReference type="EMBL" id="SEA38644.1"/>
    </source>
</evidence>
<comment type="cofactor">
    <cofactor evidence="1">
        <name>Mg(2+)</name>
        <dbReference type="ChEBI" id="CHEBI:18420"/>
    </cofactor>
    <text evidence="1">Binds 1 Mg(2+) ion per subunit.</text>
</comment>
<keyword evidence="1" id="KW-0460">Magnesium</keyword>
<comment type="caution">
    <text evidence="1">Lacks conserved residue(s) required for the propagation of feature annotation.</text>
</comment>
<dbReference type="HAMAP" id="MF_00109">
    <property type="entry name" value="Shikimate_kinase"/>
    <property type="match status" value="1"/>
</dbReference>
<protein>
    <recommendedName>
        <fullName evidence="1">Shikimate kinase</fullName>
        <shortName evidence="1">SK</shortName>
        <ecNumber evidence="1">2.7.1.71</ecNumber>
    </recommendedName>
</protein>
<dbReference type="GO" id="GO:0004765">
    <property type="term" value="F:shikimate kinase activity"/>
    <property type="evidence" value="ECO:0007669"/>
    <property type="project" value="UniProtKB-UniRule"/>
</dbReference>
<evidence type="ECO:0000256" key="1">
    <source>
        <dbReference type="HAMAP-Rule" id="MF_00109"/>
    </source>
</evidence>
<dbReference type="GO" id="GO:0000287">
    <property type="term" value="F:magnesium ion binding"/>
    <property type="evidence" value="ECO:0007669"/>
    <property type="project" value="UniProtKB-UniRule"/>
</dbReference>